<sequence>MQKYRERWRENFLLYRKGFVPQHIKEHTKNQLQRMDLWENERAWTHKAMHNLALERHEHGHPLLPFEQVLYSVRTFASDRFVQLMNEYVLALQTPSHIRDAFEYAVQYRQTDLLELLIHQSKDRESLKEWALVYELLLDVDVMRGRFSHEETISQARDLLGHVKAPFLKARLELLEVATYLKLEYHARAAYASEKIFRLLENVDDSYAKRIVESHTEFQIAYDLLYNQGKLSEAEKRLGQSIVNGATPETMLAYHCHLLAYATFLMPISHETNLVEPSIEYIQQALFYAEQTGSRAYSQRLRAQDLPFIWNSAGKIFELEDVNQIDPSEKVHQYIVRGEREKALLLADELERSGQNSVFLTLYKAKAERNIIRLYDILLETPQDHVYLLPLVKQEILRVHRIKDDELKRTQMQFRTFKWQVTLSPRELEVLALIYHGYTQLEIAKKLYLSTSTVKKHVNHILKKTGLHSSKEAASVAKQLLLF</sequence>
<dbReference type="InterPro" id="IPR036388">
    <property type="entry name" value="WH-like_DNA-bd_sf"/>
</dbReference>
<dbReference type="STRING" id="1464122.SAMN05421737_10188"/>
<dbReference type="PROSITE" id="PS50043">
    <property type="entry name" value="HTH_LUXR_2"/>
    <property type="match status" value="1"/>
</dbReference>
<dbReference type="RefSeq" id="WP_090774339.1">
    <property type="nucleotide sequence ID" value="NZ_FMYM01000001.1"/>
</dbReference>
<feature type="domain" description="HTH luxR-type" evidence="4">
    <location>
        <begin position="416"/>
        <end position="481"/>
    </location>
</feature>
<dbReference type="SMART" id="SM00421">
    <property type="entry name" value="HTH_LUXR"/>
    <property type="match status" value="1"/>
</dbReference>
<keyword evidence="6" id="KW-1185">Reference proteome</keyword>
<dbReference type="AlphaFoldDB" id="A0A1G6GI66"/>
<dbReference type="InterPro" id="IPR000792">
    <property type="entry name" value="Tscrpt_reg_LuxR_C"/>
</dbReference>
<dbReference type="EMBL" id="FMYM01000001">
    <property type="protein sequence ID" value="SDB81599.1"/>
    <property type="molecule type" value="Genomic_DNA"/>
</dbReference>
<dbReference type="SUPFAM" id="SSF46894">
    <property type="entry name" value="C-terminal effector domain of the bipartite response regulators"/>
    <property type="match status" value="1"/>
</dbReference>
<name>A0A1G6GI66_9BACI</name>
<dbReference type="CDD" id="cd06170">
    <property type="entry name" value="LuxR_C_like"/>
    <property type="match status" value="1"/>
</dbReference>
<dbReference type="GO" id="GO:0003677">
    <property type="term" value="F:DNA binding"/>
    <property type="evidence" value="ECO:0007669"/>
    <property type="project" value="UniProtKB-KW"/>
</dbReference>
<dbReference type="Proteomes" id="UP000242662">
    <property type="component" value="Unassembled WGS sequence"/>
</dbReference>
<dbReference type="Gene3D" id="1.10.10.10">
    <property type="entry name" value="Winged helix-like DNA-binding domain superfamily/Winged helix DNA-binding domain"/>
    <property type="match status" value="1"/>
</dbReference>
<dbReference type="InterPro" id="IPR016032">
    <property type="entry name" value="Sig_transdc_resp-reg_C-effctor"/>
</dbReference>
<dbReference type="PANTHER" id="PTHR44688:SF16">
    <property type="entry name" value="DNA-BINDING TRANSCRIPTIONAL ACTIVATOR DEVR_DOSR"/>
    <property type="match status" value="1"/>
</dbReference>
<reference evidence="6" key="1">
    <citation type="submission" date="2016-09" db="EMBL/GenBank/DDBJ databases">
        <authorList>
            <person name="Varghese N."/>
            <person name="Submissions S."/>
        </authorList>
    </citation>
    <scope>NUCLEOTIDE SEQUENCE [LARGE SCALE GENOMIC DNA]</scope>
    <source>
        <strain evidence="6">25nlg</strain>
    </source>
</reference>
<dbReference type="InterPro" id="IPR047705">
    <property type="entry name" value="AimR-like"/>
</dbReference>
<gene>
    <name evidence="5" type="ORF">SAMN05421737_10188</name>
</gene>
<organism evidence="5 6">
    <name type="scientific">Shouchella lonarensis</name>
    <dbReference type="NCBI Taxonomy" id="1464122"/>
    <lineage>
        <taxon>Bacteria</taxon>
        <taxon>Bacillati</taxon>
        <taxon>Bacillota</taxon>
        <taxon>Bacilli</taxon>
        <taxon>Bacillales</taxon>
        <taxon>Bacillaceae</taxon>
        <taxon>Shouchella</taxon>
    </lineage>
</organism>
<dbReference type="PRINTS" id="PR00038">
    <property type="entry name" value="HTHLUXR"/>
</dbReference>
<evidence type="ECO:0000256" key="2">
    <source>
        <dbReference type="ARBA" id="ARBA00023125"/>
    </source>
</evidence>
<keyword evidence="2" id="KW-0238">DNA-binding</keyword>
<dbReference type="NCBIfam" id="NF038310">
    <property type="entry name" value="lysogeny_AimR"/>
    <property type="match status" value="1"/>
</dbReference>
<dbReference type="PANTHER" id="PTHR44688">
    <property type="entry name" value="DNA-BINDING TRANSCRIPTIONAL ACTIVATOR DEVR_DOSR"/>
    <property type="match status" value="1"/>
</dbReference>
<protein>
    <submittedName>
        <fullName evidence="5">Regulatory protein, luxR family</fullName>
    </submittedName>
</protein>
<evidence type="ECO:0000313" key="6">
    <source>
        <dbReference type="Proteomes" id="UP000242662"/>
    </source>
</evidence>
<evidence type="ECO:0000259" key="4">
    <source>
        <dbReference type="PROSITE" id="PS50043"/>
    </source>
</evidence>
<dbReference type="Pfam" id="PF00196">
    <property type="entry name" value="GerE"/>
    <property type="match status" value="1"/>
</dbReference>
<proteinExistence type="predicted"/>
<evidence type="ECO:0000313" key="5">
    <source>
        <dbReference type="EMBL" id="SDB81599.1"/>
    </source>
</evidence>
<accession>A0A1G6GI66</accession>
<evidence type="ECO:0000256" key="3">
    <source>
        <dbReference type="ARBA" id="ARBA00023163"/>
    </source>
</evidence>
<evidence type="ECO:0000256" key="1">
    <source>
        <dbReference type="ARBA" id="ARBA00023015"/>
    </source>
</evidence>
<dbReference type="GO" id="GO:0006355">
    <property type="term" value="P:regulation of DNA-templated transcription"/>
    <property type="evidence" value="ECO:0007669"/>
    <property type="project" value="InterPro"/>
</dbReference>
<dbReference type="Pfam" id="PF22871">
    <property type="entry name" value="AimR"/>
    <property type="match status" value="1"/>
</dbReference>
<keyword evidence="3" id="KW-0804">Transcription</keyword>
<dbReference type="OrthoDB" id="2942564at2"/>
<keyword evidence="1" id="KW-0805">Transcription regulation</keyword>